<dbReference type="InterPro" id="IPR007541">
    <property type="entry name" value="Uncharacterised_BSP"/>
</dbReference>
<comment type="caution">
    <text evidence="2">The sequence shown here is derived from an EMBL/GenBank/DDBJ whole genome shotgun (WGS) entry which is preliminary data.</text>
</comment>
<dbReference type="PANTHER" id="PTHR33321">
    <property type="match status" value="1"/>
</dbReference>
<feature type="region of interest" description="Disordered" evidence="1">
    <location>
        <begin position="1"/>
        <end position="69"/>
    </location>
</feature>
<dbReference type="Proteomes" id="UP000673691">
    <property type="component" value="Unassembled WGS sequence"/>
</dbReference>
<gene>
    <name evidence="2" type="ORF">BJ554DRAFT_430</name>
</gene>
<sequence length="382" mass="39658">MAELAPRRSRGAPAAAESESPLPAERVRPATPAETATSTPPPPDPAPDPPLDPPPDPGPDPPPVPACPLERASASGAAAICCCPAAQAAVWRSAATAPWAPALPFPAWPAPSFAPPSAPPATCVFRFRAEPESAGELLAGLIGDPVAVLAEDASRVLDILYPYPFAPFRPTGGGRKRVTLVFREFDGIAHTTRPPGGGSPSCPRCAWCEIHLNARYALGQVEKKGAAGAAAELRGIVAHELAHVFLADPSGPGPAGNNGTWALSEGVADFARLRAGLVPAHWRGRGAGGSWADGYHTTAYFLDWIDRRRRPGFVAWLCYVMGWQRWFDCVWTEGAGAPVNELWEAYQAELLAADVVGCSAAAAGGGTTAPKSPGSVARADAG</sequence>
<organism evidence="2 3">
    <name type="scientific">Olpidium bornovanus</name>
    <dbReference type="NCBI Taxonomy" id="278681"/>
    <lineage>
        <taxon>Eukaryota</taxon>
        <taxon>Fungi</taxon>
        <taxon>Fungi incertae sedis</taxon>
        <taxon>Olpidiomycota</taxon>
        <taxon>Olpidiomycotina</taxon>
        <taxon>Olpidiomycetes</taxon>
        <taxon>Olpidiales</taxon>
        <taxon>Olpidiaceae</taxon>
        <taxon>Olpidium</taxon>
    </lineage>
</organism>
<dbReference type="AlphaFoldDB" id="A0A8H7ZU03"/>
<evidence type="ECO:0000313" key="2">
    <source>
        <dbReference type="EMBL" id="KAG5459195.1"/>
    </source>
</evidence>
<evidence type="ECO:0000256" key="1">
    <source>
        <dbReference type="SAM" id="MobiDB-lite"/>
    </source>
</evidence>
<dbReference type="OrthoDB" id="891726at2759"/>
<evidence type="ECO:0000313" key="3">
    <source>
        <dbReference type="Proteomes" id="UP000673691"/>
    </source>
</evidence>
<feature type="compositionally biased region" description="Low complexity" evidence="1">
    <location>
        <begin position="11"/>
        <end position="38"/>
    </location>
</feature>
<dbReference type="EMBL" id="JAEFCI010007222">
    <property type="protein sequence ID" value="KAG5459195.1"/>
    <property type="molecule type" value="Genomic_DNA"/>
</dbReference>
<proteinExistence type="predicted"/>
<reference evidence="2 3" key="1">
    <citation type="journal article" name="Sci. Rep.">
        <title>Genome-scale phylogenetic analyses confirm Olpidium as the closest living zoosporic fungus to the non-flagellated, terrestrial fungi.</title>
        <authorList>
            <person name="Chang Y."/>
            <person name="Rochon D."/>
            <person name="Sekimoto S."/>
            <person name="Wang Y."/>
            <person name="Chovatia M."/>
            <person name="Sandor L."/>
            <person name="Salamov A."/>
            <person name="Grigoriev I.V."/>
            <person name="Stajich J.E."/>
            <person name="Spatafora J.W."/>
        </authorList>
    </citation>
    <scope>NUCLEOTIDE SEQUENCE [LARGE SCALE GENOMIC DNA]</scope>
    <source>
        <strain evidence="2">S191</strain>
    </source>
</reference>
<protein>
    <submittedName>
        <fullName evidence="2">Peptidase of plants and bacteria-domain-containing protein</fullName>
    </submittedName>
</protein>
<dbReference type="PANTHER" id="PTHR33321:SF12">
    <property type="entry name" value="PLANT BASIC SECRETORY PROTEIN (BSP) FAMILY PROTEIN"/>
    <property type="match status" value="1"/>
</dbReference>
<accession>A0A8H7ZU03</accession>
<keyword evidence="3" id="KW-1185">Reference proteome</keyword>
<name>A0A8H7ZU03_9FUNG</name>
<feature type="compositionally biased region" description="Pro residues" evidence="1">
    <location>
        <begin position="39"/>
        <end position="66"/>
    </location>
</feature>
<dbReference type="Pfam" id="PF04450">
    <property type="entry name" value="BSP"/>
    <property type="match status" value="1"/>
</dbReference>